<accession>A0ABS4WJN9</accession>
<proteinExistence type="predicted"/>
<dbReference type="InterPro" id="IPR029058">
    <property type="entry name" value="AB_hydrolase_fold"/>
</dbReference>
<evidence type="ECO:0000313" key="1">
    <source>
        <dbReference type="EMBL" id="MBP2376417.1"/>
    </source>
</evidence>
<dbReference type="SUPFAM" id="SSF53474">
    <property type="entry name" value="alpha/beta-Hydrolases"/>
    <property type="match status" value="1"/>
</dbReference>
<gene>
    <name evidence="1" type="ORF">JOF46_004329</name>
</gene>
<reference evidence="1 2" key="1">
    <citation type="submission" date="2021-03" db="EMBL/GenBank/DDBJ databases">
        <title>Sequencing the genomes of 1000 actinobacteria strains.</title>
        <authorList>
            <person name="Klenk H.-P."/>
        </authorList>
    </citation>
    <scope>NUCLEOTIDE SEQUENCE [LARGE SCALE GENOMIC DNA]</scope>
    <source>
        <strain evidence="1 2">DSM 15454</strain>
    </source>
</reference>
<keyword evidence="2" id="KW-1185">Reference proteome</keyword>
<evidence type="ECO:0000313" key="2">
    <source>
        <dbReference type="Proteomes" id="UP000766570"/>
    </source>
</evidence>
<dbReference type="Gene3D" id="3.40.50.1820">
    <property type="entry name" value="alpha/beta hydrolase"/>
    <property type="match status" value="1"/>
</dbReference>
<dbReference type="EMBL" id="JAGIOE010000001">
    <property type="protein sequence ID" value="MBP2376417.1"/>
    <property type="molecule type" value="Genomic_DNA"/>
</dbReference>
<comment type="caution">
    <text evidence="1">The sequence shown here is derived from an EMBL/GenBank/DDBJ whole genome shotgun (WGS) entry which is preliminary data.</text>
</comment>
<sequence>MGALYEHRILGPLVFAARVRPNPVGRMDAAAFADLVHETCRVLGLTSIAASAGVSYGGMQAVHVASRPGIRAGCLVLHSCAPSALPYPDTRAESLAGPVVFAPDVEAATWWLVRRMVGTESGLRFMLGQLSTLPASQW</sequence>
<organism evidence="1 2">
    <name type="scientific">Paeniglutamicibacter psychrophenolicus</name>
    <dbReference type="NCBI Taxonomy" id="257454"/>
    <lineage>
        <taxon>Bacteria</taxon>
        <taxon>Bacillati</taxon>
        <taxon>Actinomycetota</taxon>
        <taxon>Actinomycetes</taxon>
        <taxon>Micrococcales</taxon>
        <taxon>Micrococcaceae</taxon>
        <taxon>Paeniglutamicibacter</taxon>
    </lineage>
</organism>
<name>A0ABS4WJN9_9MICC</name>
<protein>
    <submittedName>
        <fullName evidence="1">Pimeloyl-ACP methyl ester carboxylesterase</fullName>
    </submittedName>
</protein>
<dbReference type="RefSeq" id="WP_209911357.1">
    <property type="nucleotide sequence ID" value="NZ_BAAAMI010000012.1"/>
</dbReference>
<dbReference type="Proteomes" id="UP000766570">
    <property type="component" value="Unassembled WGS sequence"/>
</dbReference>